<organism evidence="1 2">
    <name type="scientific">Pedobacter alluvionis</name>
    <dbReference type="NCBI Taxonomy" id="475253"/>
    <lineage>
        <taxon>Bacteria</taxon>
        <taxon>Pseudomonadati</taxon>
        <taxon>Bacteroidota</taxon>
        <taxon>Sphingobacteriia</taxon>
        <taxon>Sphingobacteriales</taxon>
        <taxon>Sphingobacteriaceae</taxon>
        <taxon>Pedobacter</taxon>
    </lineage>
</organism>
<sequence>MMAEFWLTQTLSWTNNTTIQGDSLNVERIDIFAEMPDITNTLLKSQCLMRPSGDLFFKTVIPSGRLEFSTAFKICKFVDKLHLFH</sequence>
<protein>
    <submittedName>
        <fullName evidence="1">Uncharacterized protein</fullName>
    </submittedName>
</protein>
<dbReference type="RefSeq" id="WP_121282809.1">
    <property type="nucleotide sequence ID" value="NZ_RCCK01000010.1"/>
</dbReference>
<proteinExistence type="predicted"/>
<comment type="caution">
    <text evidence="1">The sequence shown here is derived from an EMBL/GenBank/DDBJ whole genome shotgun (WGS) entry which is preliminary data.</text>
</comment>
<reference evidence="1 2" key="1">
    <citation type="submission" date="2019-03" db="EMBL/GenBank/DDBJ databases">
        <authorList>
            <person name="He R.-H."/>
        </authorList>
    </citation>
    <scope>NUCLEOTIDE SEQUENCE [LARGE SCALE GENOMIC DNA]</scope>
    <source>
        <strain evidence="1 2">DSM 19624</strain>
    </source>
</reference>
<gene>
    <name evidence="1" type="ORF">E3V97_12860</name>
</gene>
<evidence type="ECO:0000313" key="2">
    <source>
        <dbReference type="Proteomes" id="UP000297429"/>
    </source>
</evidence>
<dbReference type="EMBL" id="SOPX01000002">
    <property type="protein sequence ID" value="TFB31480.1"/>
    <property type="molecule type" value="Genomic_DNA"/>
</dbReference>
<keyword evidence="2" id="KW-1185">Reference proteome</keyword>
<name>A0ABY2HS26_9SPHI</name>
<evidence type="ECO:0000313" key="1">
    <source>
        <dbReference type="EMBL" id="TFB31480.1"/>
    </source>
</evidence>
<dbReference type="Proteomes" id="UP000297429">
    <property type="component" value="Unassembled WGS sequence"/>
</dbReference>
<accession>A0ABY2HS26</accession>